<dbReference type="Gene3D" id="2.40.10.10">
    <property type="entry name" value="Trypsin-like serine proteases"/>
    <property type="match status" value="2"/>
</dbReference>
<dbReference type="InterPro" id="IPR051201">
    <property type="entry name" value="Chloro_Bact_Ser_Proteases"/>
</dbReference>
<dbReference type="RefSeq" id="WP_188846282.1">
    <property type="nucleotide sequence ID" value="NZ_BMPJ01000005.1"/>
</dbReference>
<dbReference type="InterPro" id="IPR043504">
    <property type="entry name" value="Peptidase_S1_PA_chymotrypsin"/>
</dbReference>
<comment type="similarity">
    <text evidence="1">Belongs to the peptidase S1C family.</text>
</comment>
<dbReference type="InterPro" id="IPR036034">
    <property type="entry name" value="PDZ_sf"/>
</dbReference>
<keyword evidence="2 5" id="KW-0645">Protease</keyword>
<protein>
    <submittedName>
        <fullName evidence="5">S1C family serine protease</fullName>
        <ecNumber evidence="5">3.4.21.-</ecNumber>
    </submittedName>
</protein>
<dbReference type="InterPro" id="IPR001478">
    <property type="entry name" value="PDZ"/>
</dbReference>
<keyword evidence="6" id="KW-1185">Reference proteome</keyword>
<proteinExistence type="inferred from homology"/>
<dbReference type="PRINTS" id="PR00834">
    <property type="entry name" value="PROTEASES2C"/>
</dbReference>
<dbReference type="Proteomes" id="UP001589830">
    <property type="component" value="Unassembled WGS sequence"/>
</dbReference>
<dbReference type="SMART" id="SM00228">
    <property type="entry name" value="PDZ"/>
    <property type="match status" value="1"/>
</dbReference>
<dbReference type="InterPro" id="IPR001940">
    <property type="entry name" value="Peptidase_S1C"/>
</dbReference>
<dbReference type="SUPFAM" id="SSF50156">
    <property type="entry name" value="PDZ domain-like"/>
    <property type="match status" value="1"/>
</dbReference>
<feature type="domain" description="PDZ" evidence="4">
    <location>
        <begin position="241"/>
        <end position="307"/>
    </location>
</feature>
<name>A0ABV6Q210_9DEIN</name>
<reference evidence="5 6" key="1">
    <citation type="submission" date="2024-09" db="EMBL/GenBank/DDBJ databases">
        <authorList>
            <person name="Sun Q."/>
            <person name="Mori K."/>
        </authorList>
    </citation>
    <scope>NUCLEOTIDE SEQUENCE [LARGE SCALE GENOMIC DNA]</scope>
    <source>
        <strain evidence="5 6">NCAIM B.02340</strain>
    </source>
</reference>
<dbReference type="SUPFAM" id="SSF50494">
    <property type="entry name" value="Trypsin-like serine proteases"/>
    <property type="match status" value="1"/>
</dbReference>
<evidence type="ECO:0000256" key="3">
    <source>
        <dbReference type="ARBA" id="ARBA00022801"/>
    </source>
</evidence>
<evidence type="ECO:0000313" key="5">
    <source>
        <dbReference type="EMBL" id="MFC0596131.1"/>
    </source>
</evidence>
<dbReference type="GO" id="GO:0008233">
    <property type="term" value="F:peptidase activity"/>
    <property type="evidence" value="ECO:0007669"/>
    <property type="project" value="UniProtKB-KW"/>
</dbReference>
<evidence type="ECO:0000256" key="1">
    <source>
        <dbReference type="ARBA" id="ARBA00010541"/>
    </source>
</evidence>
<dbReference type="PANTHER" id="PTHR43343:SF3">
    <property type="entry name" value="PROTEASE DO-LIKE 8, CHLOROPLASTIC"/>
    <property type="match status" value="1"/>
</dbReference>
<evidence type="ECO:0000259" key="4">
    <source>
        <dbReference type="PROSITE" id="PS50106"/>
    </source>
</evidence>
<dbReference type="Pfam" id="PF13365">
    <property type="entry name" value="Trypsin_2"/>
    <property type="match status" value="1"/>
</dbReference>
<dbReference type="PANTHER" id="PTHR43343">
    <property type="entry name" value="PEPTIDASE S12"/>
    <property type="match status" value="1"/>
</dbReference>
<evidence type="ECO:0000256" key="2">
    <source>
        <dbReference type="ARBA" id="ARBA00022670"/>
    </source>
</evidence>
<keyword evidence="3 5" id="KW-0378">Hydrolase</keyword>
<gene>
    <name evidence="5" type="ORF">ACFFFP_08145</name>
</gene>
<dbReference type="PROSITE" id="PS50106">
    <property type="entry name" value="PDZ"/>
    <property type="match status" value="1"/>
</dbReference>
<dbReference type="InterPro" id="IPR009003">
    <property type="entry name" value="Peptidase_S1_PA"/>
</dbReference>
<evidence type="ECO:0000313" key="6">
    <source>
        <dbReference type="Proteomes" id="UP001589830"/>
    </source>
</evidence>
<sequence length="347" mass="36345">MRLFLLVLFLLLGLAQRLTVPEEVARSQVIRKALPAVVRIQGTTPTPSQDQVVGTGFFIGPSRIVTNYHVIQDLASITVRLANGRTLPAERFAVDPGIDLALLTLRGGQAPGVLAFSKTPTRELPLGMGVVLVGFPYGQGPLASYGILAGIGPLEVPTPDPSVGAEVGEYLYTDAPLTVGNSGSPLLNLQGEVIGVVSDVVGGPSGIGGIGLAVPAELVAQSVQDLERFGIPQRGWLGASLISLDELPPVLLRAVGLTTAQGAMVDQVEPGSPAARAGLKGAGRDAQGRLVALGDVILAVNGQAVKDKAAVVRLIARYRPGDRVRLTLWREGRRLEVTLTLIARTRR</sequence>
<dbReference type="GO" id="GO:0006508">
    <property type="term" value="P:proteolysis"/>
    <property type="evidence" value="ECO:0007669"/>
    <property type="project" value="UniProtKB-KW"/>
</dbReference>
<dbReference type="Gene3D" id="2.30.42.10">
    <property type="match status" value="1"/>
</dbReference>
<dbReference type="Pfam" id="PF13180">
    <property type="entry name" value="PDZ_2"/>
    <property type="match status" value="1"/>
</dbReference>
<accession>A0ABV6Q210</accession>
<dbReference type="EC" id="3.4.21.-" evidence="5"/>
<dbReference type="EMBL" id="JBHLTW010000034">
    <property type="protein sequence ID" value="MFC0596131.1"/>
    <property type="molecule type" value="Genomic_DNA"/>
</dbReference>
<organism evidence="5 6">
    <name type="scientific">Thermus composti</name>
    <dbReference type="NCBI Taxonomy" id="532059"/>
    <lineage>
        <taxon>Bacteria</taxon>
        <taxon>Thermotogati</taxon>
        <taxon>Deinococcota</taxon>
        <taxon>Deinococci</taxon>
        <taxon>Thermales</taxon>
        <taxon>Thermaceae</taxon>
        <taxon>Thermus</taxon>
    </lineage>
</organism>
<comment type="caution">
    <text evidence="5">The sequence shown here is derived from an EMBL/GenBank/DDBJ whole genome shotgun (WGS) entry which is preliminary data.</text>
</comment>